<sequence>MAEDSAANSQIVLNVLYNEPTDPAAFEAYYAQTHLPLVDKIAGLANAVLIKGLPNPDGSKPAFYRIAQLYFDSAEQMAASMGSPEGQAAVADLANFATGGVTVVAGTTT</sequence>
<dbReference type="Pfam" id="PF07110">
    <property type="entry name" value="EthD"/>
    <property type="match status" value="1"/>
</dbReference>
<proteinExistence type="predicted"/>
<dbReference type="GO" id="GO:0016491">
    <property type="term" value="F:oxidoreductase activity"/>
    <property type="evidence" value="ECO:0007669"/>
    <property type="project" value="InterPro"/>
</dbReference>
<dbReference type="EMBL" id="AEWJ01000044">
    <property type="protein sequence ID" value="EGD58210.1"/>
    <property type="molecule type" value="Genomic_DNA"/>
</dbReference>
<dbReference type="OrthoDB" id="5343971at2"/>
<dbReference type="InterPro" id="IPR011008">
    <property type="entry name" value="Dimeric_a/b-barrel"/>
</dbReference>
<evidence type="ECO:0000313" key="3">
    <source>
        <dbReference type="Proteomes" id="UP000004728"/>
    </source>
</evidence>
<reference evidence="2 3" key="1">
    <citation type="journal article" date="2012" name="J. Bacteriol.">
        <title>Draft Genome Sequence of Novosphingobium nitrogenifigens Y88T.</title>
        <authorList>
            <person name="Strabala T.J."/>
            <person name="Macdonald L."/>
            <person name="Liu V."/>
            <person name="Smit A.M."/>
        </authorList>
    </citation>
    <scope>NUCLEOTIDE SEQUENCE [LARGE SCALE GENOMIC DNA]</scope>
    <source>
        <strain evidence="2 3">DSM 19370</strain>
    </source>
</reference>
<dbReference type="Gene3D" id="3.30.70.100">
    <property type="match status" value="1"/>
</dbReference>
<dbReference type="eggNOG" id="COG3224">
    <property type="taxonomic scope" value="Bacteria"/>
</dbReference>
<evidence type="ECO:0000259" key="1">
    <source>
        <dbReference type="Pfam" id="PF07110"/>
    </source>
</evidence>
<dbReference type="NCBIfam" id="TIGR02118">
    <property type="entry name" value="EthD family reductase"/>
    <property type="match status" value="1"/>
</dbReference>
<dbReference type="HOGENOM" id="CLU_115019_4_1_5"/>
<gene>
    <name evidence="2" type="ORF">Y88_0262</name>
</gene>
<feature type="domain" description="EthD" evidence="1">
    <location>
        <begin position="19"/>
        <end position="98"/>
    </location>
</feature>
<dbReference type="PANTHER" id="PTHR40260:SF2">
    <property type="entry name" value="BLR8190 PROTEIN"/>
    <property type="match status" value="1"/>
</dbReference>
<comment type="caution">
    <text evidence="2">The sequence shown here is derived from an EMBL/GenBank/DDBJ whole genome shotgun (WGS) entry which is preliminary data.</text>
</comment>
<dbReference type="RefSeq" id="WP_008067185.1">
    <property type="nucleotide sequence ID" value="NZ_AQWK01000006.1"/>
</dbReference>
<evidence type="ECO:0000313" key="2">
    <source>
        <dbReference type="EMBL" id="EGD58210.1"/>
    </source>
</evidence>
<keyword evidence="3" id="KW-1185">Reference proteome</keyword>
<dbReference type="STRING" id="983920.Y88_0262"/>
<dbReference type="InterPro" id="IPR009799">
    <property type="entry name" value="EthD_dom"/>
</dbReference>
<organism evidence="2 3">
    <name type="scientific">Novosphingobium nitrogenifigens DSM 19370</name>
    <dbReference type="NCBI Taxonomy" id="983920"/>
    <lineage>
        <taxon>Bacteria</taxon>
        <taxon>Pseudomonadati</taxon>
        <taxon>Pseudomonadota</taxon>
        <taxon>Alphaproteobacteria</taxon>
        <taxon>Sphingomonadales</taxon>
        <taxon>Sphingomonadaceae</taxon>
        <taxon>Novosphingobium</taxon>
    </lineage>
</organism>
<dbReference type="InParanoid" id="F1ZB92"/>
<protein>
    <recommendedName>
        <fullName evidence="1">EthD domain-containing protein</fullName>
    </recommendedName>
</protein>
<dbReference type="Proteomes" id="UP000004728">
    <property type="component" value="Unassembled WGS sequence"/>
</dbReference>
<name>F1ZB92_9SPHN</name>
<dbReference type="SUPFAM" id="SSF54909">
    <property type="entry name" value="Dimeric alpha+beta barrel"/>
    <property type="match status" value="1"/>
</dbReference>
<dbReference type="PANTHER" id="PTHR40260">
    <property type="entry name" value="BLR8190 PROTEIN"/>
    <property type="match status" value="1"/>
</dbReference>
<dbReference type="AlphaFoldDB" id="F1ZB92"/>
<accession>F1ZB92</accession>